<dbReference type="Pfam" id="PF02260">
    <property type="entry name" value="FATC"/>
    <property type="match status" value="1"/>
</dbReference>
<dbReference type="GO" id="GO:0005634">
    <property type="term" value="C:nucleus"/>
    <property type="evidence" value="ECO:0007669"/>
    <property type="project" value="UniProtKB-SubCell"/>
</dbReference>
<evidence type="ECO:0000256" key="5">
    <source>
        <dbReference type="ARBA" id="ARBA00022679"/>
    </source>
</evidence>
<dbReference type="InterPro" id="IPR003152">
    <property type="entry name" value="FATC_dom"/>
</dbReference>
<dbReference type="PANTHER" id="PTHR37079:SF4">
    <property type="entry name" value="SERINE_THREONINE-PROTEIN KINASE ATM"/>
    <property type="match status" value="1"/>
</dbReference>
<dbReference type="EMBL" id="CASHTH010001151">
    <property type="protein sequence ID" value="CAI8012094.1"/>
    <property type="molecule type" value="Genomic_DNA"/>
</dbReference>
<evidence type="ECO:0000256" key="9">
    <source>
        <dbReference type="ARBA" id="ARBA00022840"/>
    </source>
</evidence>
<feature type="compositionally biased region" description="Basic and acidic residues" evidence="13">
    <location>
        <begin position="1459"/>
        <end position="1473"/>
    </location>
</feature>
<dbReference type="InterPro" id="IPR038980">
    <property type="entry name" value="ATM_plant"/>
</dbReference>
<dbReference type="InterPro" id="IPR036940">
    <property type="entry name" value="PI3/4_kinase_cat_sf"/>
</dbReference>
<accession>A0AA35RJ54</accession>
<dbReference type="PROSITE" id="PS51189">
    <property type="entry name" value="FAT"/>
    <property type="match status" value="1"/>
</dbReference>
<feature type="region of interest" description="Disordered" evidence="13">
    <location>
        <begin position="3028"/>
        <end position="3058"/>
    </location>
</feature>
<proteinExistence type="inferred from homology"/>
<comment type="catalytic activity">
    <reaction evidence="11 12">
        <text>L-threonyl-[protein] + ATP = O-phospho-L-threonyl-[protein] + ADP + H(+)</text>
        <dbReference type="Rhea" id="RHEA:46608"/>
        <dbReference type="Rhea" id="RHEA-COMP:11060"/>
        <dbReference type="Rhea" id="RHEA-COMP:11605"/>
        <dbReference type="ChEBI" id="CHEBI:15378"/>
        <dbReference type="ChEBI" id="CHEBI:30013"/>
        <dbReference type="ChEBI" id="CHEBI:30616"/>
        <dbReference type="ChEBI" id="CHEBI:61977"/>
        <dbReference type="ChEBI" id="CHEBI:456216"/>
        <dbReference type="EC" id="2.7.11.1"/>
    </reaction>
</comment>
<feature type="compositionally biased region" description="Low complexity" evidence="13">
    <location>
        <begin position="3046"/>
        <end position="3058"/>
    </location>
</feature>
<dbReference type="PANTHER" id="PTHR37079">
    <property type="entry name" value="SERINE/THREONINE-PROTEIN KINASE ATM"/>
    <property type="match status" value="1"/>
</dbReference>
<dbReference type="PROSITE" id="PS51190">
    <property type="entry name" value="FATC"/>
    <property type="match status" value="1"/>
</dbReference>
<feature type="domain" description="FATC" evidence="16">
    <location>
        <begin position="3079"/>
        <end position="3111"/>
    </location>
</feature>
<keyword evidence="7 12" id="KW-0227">DNA damage</keyword>
<dbReference type="Pfam" id="PF02259">
    <property type="entry name" value="FAT"/>
    <property type="match status" value="1"/>
</dbReference>
<dbReference type="FunFam" id="3.30.1010.10:FF:000015">
    <property type="entry name" value="Serine-protein kinase ATM"/>
    <property type="match status" value="1"/>
</dbReference>
<dbReference type="InterPro" id="IPR003151">
    <property type="entry name" value="PIK-rel_kinase_FAT"/>
</dbReference>
<evidence type="ECO:0000256" key="13">
    <source>
        <dbReference type="SAM" id="MobiDB-lite"/>
    </source>
</evidence>
<reference evidence="17" key="1">
    <citation type="submission" date="2023-03" db="EMBL/GenBank/DDBJ databases">
        <authorList>
            <person name="Steffen K."/>
            <person name="Cardenas P."/>
        </authorList>
    </citation>
    <scope>NUCLEOTIDE SEQUENCE</scope>
</reference>
<dbReference type="InterPro" id="IPR016024">
    <property type="entry name" value="ARM-type_fold"/>
</dbReference>
<dbReference type="PROSITE" id="PS00916">
    <property type="entry name" value="PI3_4_KINASE_2"/>
    <property type="match status" value="1"/>
</dbReference>
<sequence length="3111" mass="344871">MAKMDLSELFAAHRGIISEKITERKKSATALRELLESAPIVDYITASTRGVQTTKSKHGAGQSPLTWSSLFRNVVGYILKEGDAVAKMEEKSRSSSTITTRKKDMSDMLRSYIRAANKRGHHMNVGEVVEHILTVLRSPRMVVWLCGDYSQILLHHVLQKPHHVVQISASSWNELTSLYSSLFLSSSASCDKTLLSRVLLSLFSLSSSQSDIDRATLFAFFSRAMPRIGKEKKPKILENLFLSFSTYCTTAAQDSRGRLCNLGEDVLPTVLHLWGHCQPAVEAQLISLLRFQVKVHHPCGAHHDSCGGWAVSDVKWKKNLEELYDLIMADIESASHRLQWTGKGESGLKPALIDLATDVTNQVMYIRNERNDSNTQSASTDIRHRDKRRKTQTCWSRLEDGLAANADSPSLMIWLQLICWLVAKWSGSLSAEEGPHLLSQLTKILCEAKRSVGVRNAEEEGYSLLTALVEQQLVETDREPWKLMSRAVNHPRRPLVSLLASLVSNHHLPESLGPLSPSPSSSTAITPSPSHTSLWPYPLRVQLLNFLVPSVTGSGEEGRGEGRVGQIGEVFFPHLPNHATSTSGFGSGRPSVSLGAHLLVSLTQRSCSVLQQPHLTSHRLPSSIRDKIRELLNFPETPIDHQWRDIEQLYLESTFHTPIQVQGARDSAEPVVYCRESPIPALMSLLLELLGNRAEKLLQQPISVEEVAASVRDKIQHLVVAMETQAYHCALVVHVLFLVGVVGGRSLGETMRKSPAINLLHGLLQKISTGLTDQLWNEVERCQPSLGASIELVREVLLASLPHSLLSSCLKMAIRKSPLPPQTPSRPSSTFSMATSTTGPSHHPSTTSSSPLSPSPTPSLPPSSAFDDDMDISSTNDSDPAMLGETGQTGSTDMLSPGDQATLRTEAAAFIIRWYQLTNVVSHPGGVRDHSEPKPTNRDEIFDPRKAILRILERSEISKPVDVQIAFDICRYLASGERITAFLDNIVELVGQVLTQHHKSQPVLCESLKLLEQLAPHYERGTEREGEGGREGGGGRVGPESPFRHFIPPGNNSLCHLIQPAEGVSLRDALLCMINDPNHGVRMHMAKVATSLHRVAGSNELLPREQQLETFQEVEEMLKKAHLISYQACVSLSCERAAVADLVLGVGDGIDEQLAAQALQRISCCLGYSTTARFMEDHLLSSLSSWLDSGRSLDTFPHQLFSETSQTAFFQDRVDVVVPLLVYQCDEPALLSLPSLLHPSPSSLPSLLSHTLPAAMALILPTFAQQDGYDSEAGSEDRRAKARASNNLLVKHLSEEEIAGSMKLRIAEFVVYLLQRVFEPHTSTSHLARYSRSSDPEPSPPHFSSLGARATLDYIASCYGGSTATSTFMKQLTRKQDNIQRILLALAVAMETTHRPFRRRQLLQSYALFVNLVSDQLGQGLDGVASFVVMDIIHTVIRLLEHEAEKMGDAVKWRGEDGQSLVEREKEERGEREKKRKEGGRGVEEMTVSLCFHVLTAIARAALEACPEELGRHLQVVVTTLVTFAQGSNVKANLKKQAMQLLNLLLLTPSHCSSFTLHLSELDPLPVIHDGSFRKFHEQQQLLREANDLNSLEQEMDRFIEAGQSLSITTRGPGLRRLTYMIRSCRSDVSHLLRSGCNSVLRLVTGSCGRGFPSRDHTHCCHGDGSLPWRVGWAGPHCIALPNVPTKGRSTTAPSPTAGLLLPAAPLAFSSSSLPSSETAIYRWFRPAASVFLKCWPQRCAATVFSKMEDMYEWTSFLQPFKSAKKGSVAAAQSVQAPPTNKASIDTPSLWIPQGPHGDDSKDAVSTATHESWITSLVTGLLECGGVTDQVLLLVKPVCQVKVSFCEALFPYLILSLLWNQEEKYRPIISRHFRRFFSVAANPPSPSSPSLLLLLLLPPVLTAAVRDSTPPSVSTTIMLNTVMFLRTVNRPNLRKSTLWDNNFWLDLDFLDVAMAAQRCSAYFTSLLYVEIWHGEKCDSLEGGANNDSEEGAVPMETETSQTGLENPSVHQVLLEAYSNIGEPDSLYGVCASKTVSKETWMRLYEQEGEWEKSLSAYNLSMHLPNPSCQSNLVGSLHNLGLSHVLNMYLTGVGVASPQSMSGLSRFQYEAAWRCSLWEDQHVSMLAQHPCGYTGYHRCLCDSLVALRDGEPSLLSSSLSSARAEVLGALCGGSQEGCGRIYRCLSQLLCLCELEEAGGERGSPGLSNSTSSPFQFIDLWKERLKHLDADFVYVEPVLSLRSSSLHSLLQRERVAGRRGVDGAERGNTEPLFVALCDNLLTLAKKAQDVGRYQVAEGALFSLHHLHDSRSCYSVPTSLYPSLPWQHRLQEAKLHWGRGERNLALSQLRSLLQTIKTLPDPPMEVSSLYPSALCLYGSWLAQTHSENPAAIMKQYLELSVTLMEKQETSDLGPLLNAYLMLARYADSQYQRVTRHMTSTAYDTKKQLLQKSQLELQKLTEAMSSEARTKNRHVRTLMAQIEEDEIAMSGLNEDRRQFLEKALHNYVHCLRTGDEHDLRVFRLCALWFANASDAKINAIITKGSSQIESRKFLPLLYQLAARMSSRSLATDPFQSTLQEIIFRTSVEHPHHSLYVTLALSHASMDNSFPSSGHVTGGAVKSPRPSGRLAKKNSTAASTVDEDKVKAAKGLIRRLHSERPSLVHSMEQLCEAYIDLAYHDVSAHRRERKPIKFPASCTLVKLAGKLREVAVPTVDIEVYAMWIPVCSYRHLVTIDRFDAHFQLAGGINLPKVLSCMGSDGKRRRQLVKGKDDLRQDAVMQQVFVLVNKLLQKEHSTSKRNLSIRTYKVVPLSQRSGIVEWCEGTTPLGEYLVGPQGKPFQGAHCRYRPRDWASLECRKKLMDAGSKRGPSKLDTYTSITRHFRPVFHHFFMEHFPNPSEWFECRLMYTRSVATSSIVGYVVGLGDRHVQNILIDTNTAEFIHIDLGVAFEQGKTLPTPETVPFRLTRDVVDGMGVAGVEGVFRRCCEKTMEVMRASHEELRTIVEVLLYDPLYMWTISPVKALNLQRRDESTSTAATGDQIFEGGGGPPATGTTTNGSNPSNKMAERVLLRLQEKLEGIEDGVPLSVSGQVNQLIQEATDPNNLSRLFPGWQAWI</sequence>
<dbReference type="InterPro" id="IPR021668">
    <property type="entry name" value="TAN"/>
</dbReference>
<keyword evidence="4 12" id="KW-0723">Serine/threonine-protein kinase</keyword>
<dbReference type="InterPro" id="IPR014009">
    <property type="entry name" value="PIK_FAT"/>
</dbReference>
<feature type="region of interest" description="Disordered" evidence="13">
    <location>
        <begin position="1018"/>
        <end position="1041"/>
    </location>
</feature>
<dbReference type="PROSITE" id="PS00915">
    <property type="entry name" value="PI3_4_KINASE_1"/>
    <property type="match status" value="1"/>
</dbReference>
<feature type="compositionally biased region" description="Basic and acidic residues" evidence="13">
    <location>
        <begin position="1018"/>
        <end position="1030"/>
    </location>
</feature>
<dbReference type="InterPro" id="IPR000403">
    <property type="entry name" value="PI3/4_kinase_cat_dom"/>
</dbReference>
<dbReference type="SMART" id="SM00146">
    <property type="entry name" value="PI3Kc"/>
    <property type="match status" value="1"/>
</dbReference>
<comment type="caution">
    <text evidence="17">The sequence shown here is derived from an EMBL/GenBank/DDBJ whole genome shotgun (WGS) entry which is preliminary data.</text>
</comment>
<feature type="region of interest" description="Disordered" evidence="13">
    <location>
        <begin position="2607"/>
        <end position="2637"/>
    </location>
</feature>
<keyword evidence="8 12" id="KW-0418">Kinase</keyword>
<evidence type="ECO:0000256" key="12">
    <source>
        <dbReference type="RuleBase" id="RU365027"/>
    </source>
</evidence>
<keyword evidence="6 12" id="KW-0547">Nucleotide-binding</keyword>
<dbReference type="InterPro" id="IPR018936">
    <property type="entry name" value="PI3/4_kinase_CS"/>
</dbReference>
<evidence type="ECO:0000256" key="1">
    <source>
        <dbReference type="ARBA" id="ARBA00004123"/>
    </source>
</evidence>
<feature type="compositionally biased region" description="Low complexity" evidence="13">
    <location>
        <begin position="835"/>
        <end position="852"/>
    </location>
</feature>
<dbReference type="SUPFAM" id="SSF56112">
    <property type="entry name" value="Protein kinase-like (PK-like)"/>
    <property type="match status" value="1"/>
</dbReference>
<comment type="subcellular location">
    <subcellularLocation>
        <location evidence="1 12">Nucleus</location>
    </subcellularLocation>
</comment>
<evidence type="ECO:0000313" key="18">
    <source>
        <dbReference type="Proteomes" id="UP001174909"/>
    </source>
</evidence>
<dbReference type="GO" id="GO:0006281">
    <property type="term" value="P:DNA repair"/>
    <property type="evidence" value="ECO:0007669"/>
    <property type="project" value="InterPro"/>
</dbReference>
<dbReference type="PROSITE" id="PS50290">
    <property type="entry name" value="PI3_4_KINASE_3"/>
    <property type="match status" value="1"/>
</dbReference>
<evidence type="ECO:0000256" key="10">
    <source>
        <dbReference type="ARBA" id="ARBA00023242"/>
    </source>
</evidence>
<feature type="domain" description="PI3K/PI4K catalytic" evidence="14">
    <location>
        <begin position="2733"/>
        <end position="3050"/>
    </location>
</feature>
<protein>
    <recommendedName>
        <fullName evidence="3 12">non-specific serine/threonine protein kinase</fullName>
        <ecNumber evidence="3 12">2.7.11.1</ecNumber>
    </recommendedName>
</protein>
<evidence type="ECO:0000256" key="11">
    <source>
        <dbReference type="ARBA" id="ARBA00047899"/>
    </source>
</evidence>
<gene>
    <name evidence="17" type="ORF">GBAR_LOCUS7760</name>
</gene>
<evidence type="ECO:0000256" key="2">
    <source>
        <dbReference type="ARBA" id="ARBA00010769"/>
    </source>
</evidence>
<evidence type="ECO:0000256" key="8">
    <source>
        <dbReference type="ARBA" id="ARBA00022777"/>
    </source>
</evidence>
<keyword evidence="5 12" id="KW-0808">Transferase</keyword>
<evidence type="ECO:0000256" key="7">
    <source>
        <dbReference type="ARBA" id="ARBA00022763"/>
    </source>
</evidence>
<comment type="similarity">
    <text evidence="2 12">Belongs to the PI3/PI4-kinase family. ATM subfamily.</text>
</comment>
<keyword evidence="9 12" id="KW-0067">ATP-binding</keyword>
<evidence type="ECO:0000259" key="16">
    <source>
        <dbReference type="PROSITE" id="PS51190"/>
    </source>
</evidence>
<dbReference type="Gene3D" id="3.30.1010.10">
    <property type="entry name" value="Phosphatidylinositol 3-kinase Catalytic Subunit, Chain A, domain 4"/>
    <property type="match status" value="1"/>
</dbReference>
<evidence type="ECO:0000256" key="4">
    <source>
        <dbReference type="ARBA" id="ARBA00022527"/>
    </source>
</evidence>
<name>A0AA35RJ54_GEOBA</name>
<organism evidence="17 18">
    <name type="scientific">Geodia barretti</name>
    <name type="common">Barrett's horny sponge</name>
    <dbReference type="NCBI Taxonomy" id="519541"/>
    <lineage>
        <taxon>Eukaryota</taxon>
        <taxon>Metazoa</taxon>
        <taxon>Porifera</taxon>
        <taxon>Demospongiae</taxon>
        <taxon>Heteroscleromorpha</taxon>
        <taxon>Tetractinellida</taxon>
        <taxon>Astrophorina</taxon>
        <taxon>Geodiidae</taxon>
        <taxon>Geodia</taxon>
    </lineage>
</organism>
<dbReference type="SMART" id="SM01342">
    <property type="entry name" value="TAN"/>
    <property type="match status" value="1"/>
</dbReference>
<evidence type="ECO:0000256" key="3">
    <source>
        <dbReference type="ARBA" id="ARBA00012513"/>
    </source>
</evidence>
<evidence type="ECO:0000256" key="6">
    <source>
        <dbReference type="ARBA" id="ARBA00022741"/>
    </source>
</evidence>
<dbReference type="Pfam" id="PF11640">
    <property type="entry name" value="TAN"/>
    <property type="match status" value="1"/>
</dbReference>
<dbReference type="EC" id="2.7.11.1" evidence="3 12"/>
<keyword evidence="18" id="KW-1185">Reference proteome</keyword>
<dbReference type="SMART" id="SM01343">
    <property type="entry name" value="FATC"/>
    <property type="match status" value="1"/>
</dbReference>
<feature type="domain" description="FAT" evidence="15">
    <location>
        <begin position="1951"/>
        <end position="2599"/>
    </location>
</feature>
<dbReference type="Proteomes" id="UP001174909">
    <property type="component" value="Unassembled WGS sequence"/>
</dbReference>
<dbReference type="Gene3D" id="1.10.1070.11">
    <property type="entry name" value="Phosphatidylinositol 3-/4-kinase, catalytic domain"/>
    <property type="match status" value="1"/>
</dbReference>
<keyword evidence="10 12" id="KW-0539">Nucleus</keyword>
<dbReference type="GO" id="GO:0004674">
    <property type="term" value="F:protein serine/threonine kinase activity"/>
    <property type="evidence" value="ECO:0007669"/>
    <property type="project" value="UniProtKB-KW"/>
</dbReference>
<dbReference type="Pfam" id="PF00454">
    <property type="entry name" value="PI3_PI4_kinase"/>
    <property type="match status" value="1"/>
</dbReference>
<evidence type="ECO:0000313" key="17">
    <source>
        <dbReference type="EMBL" id="CAI8012094.1"/>
    </source>
</evidence>
<evidence type="ECO:0000259" key="14">
    <source>
        <dbReference type="PROSITE" id="PS50290"/>
    </source>
</evidence>
<feature type="region of interest" description="Disordered" evidence="13">
    <location>
        <begin position="1459"/>
        <end position="1480"/>
    </location>
</feature>
<dbReference type="GO" id="GO:0005524">
    <property type="term" value="F:ATP binding"/>
    <property type="evidence" value="ECO:0007669"/>
    <property type="project" value="UniProtKB-KW"/>
</dbReference>
<feature type="region of interest" description="Disordered" evidence="13">
    <location>
        <begin position="1982"/>
        <end position="2005"/>
    </location>
</feature>
<feature type="compositionally biased region" description="Polar residues" evidence="13">
    <location>
        <begin position="825"/>
        <end position="834"/>
    </location>
</feature>
<feature type="region of interest" description="Disordered" evidence="13">
    <location>
        <begin position="817"/>
        <end position="898"/>
    </location>
</feature>
<dbReference type="SUPFAM" id="SSF48371">
    <property type="entry name" value="ARM repeat"/>
    <property type="match status" value="1"/>
</dbReference>
<evidence type="ECO:0000259" key="15">
    <source>
        <dbReference type="PROSITE" id="PS51189"/>
    </source>
</evidence>
<dbReference type="CDD" id="cd05171">
    <property type="entry name" value="PIKKc_ATM"/>
    <property type="match status" value="1"/>
</dbReference>
<dbReference type="InterPro" id="IPR044107">
    <property type="entry name" value="PIKKc_ATM"/>
</dbReference>
<dbReference type="InterPro" id="IPR011009">
    <property type="entry name" value="Kinase-like_dom_sf"/>
</dbReference>